<evidence type="ECO:0000256" key="1">
    <source>
        <dbReference type="ARBA" id="ARBA00004162"/>
    </source>
</evidence>
<comment type="function">
    <text evidence="10">Part of the twin-arginine translocation (Tat) system that transports large folded proteins containing a characteristic twin-arginine motif in their signal peptide across membranes. TatA could form the protein-conducting channel of the Tat system.</text>
</comment>
<dbReference type="EMBL" id="JAGSPN010000016">
    <property type="protein sequence ID" value="MBR7783946.1"/>
    <property type="molecule type" value="Genomic_DNA"/>
</dbReference>
<dbReference type="GO" id="GO:0008320">
    <property type="term" value="F:protein transmembrane transporter activity"/>
    <property type="evidence" value="ECO:0007669"/>
    <property type="project" value="UniProtKB-UniRule"/>
</dbReference>
<feature type="transmembrane region" description="Helical" evidence="10">
    <location>
        <begin position="6"/>
        <end position="22"/>
    </location>
</feature>
<evidence type="ECO:0000256" key="4">
    <source>
        <dbReference type="ARBA" id="ARBA00022519"/>
    </source>
</evidence>
<organism evidence="12 13">
    <name type="scientific">Undibacterium luofuense</name>
    <dbReference type="NCBI Taxonomy" id="2828733"/>
    <lineage>
        <taxon>Bacteria</taxon>
        <taxon>Pseudomonadati</taxon>
        <taxon>Pseudomonadota</taxon>
        <taxon>Betaproteobacteria</taxon>
        <taxon>Burkholderiales</taxon>
        <taxon>Oxalobacteraceae</taxon>
        <taxon>Undibacterium</taxon>
    </lineage>
</organism>
<keyword evidence="7 10" id="KW-1133">Transmembrane helix</keyword>
<dbReference type="Gene3D" id="1.20.5.3310">
    <property type="match status" value="1"/>
</dbReference>
<dbReference type="PANTHER" id="PTHR42982">
    <property type="entry name" value="SEC-INDEPENDENT PROTEIN TRANSLOCASE PROTEIN TATA"/>
    <property type="match status" value="1"/>
</dbReference>
<dbReference type="Proteomes" id="UP000680067">
    <property type="component" value="Unassembled WGS sequence"/>
</dbReference>
<dbReference type="GO" id="GO:0033281">
    <property type="term" value="C:TAT protein transport complex"/>
    <property type="evidence" value="ECO:0007669"/>
    <property type="project" value="UniProtKB-UniRule"/>
</dbReference>
<evidence type="ECO:0000256" key="10">
    <source>
        <dbReference type="HAMAP-Rule" id="MF_00236"/>
    </source>
</evidence>
<sequence length="65" mass="6958">MGSFSIWHWLIVLVVVVLVFGTKKLANVGSDLGKAVKGFKDGVNGADSSAPQQVQNQTVENKEKS</sequence>
<evidence type="ECO:0000256" key="6">
    <source>
        <dbReference type="ARBA" id="ARBA00022927"/>
    </source>
</evidence>
<evidence type="ECO:0000256" key="5">
    <source>
        <dbReference type="ARBA" id="ARBA00022692"/>
    </source>
</evidence>
<keyword evidence="2 10" id="KW-0813">Transport</keyword>
<gene>
    <name evidence="10 12" type="primary">tatA</name>
    <name evidence="12" type="ORF">KDM89_17510</name>
</gene>
<keyword evidence="3 10" id="KW-1003">Cell membrane</keyword>
<keyword evidence="6 10" id="KW-0653">Protein transport</keyword>
<dbReference type="GO" id="GO:0043953">
    <property type="term" value="P:protein transport by the Tat complex"/>
    <property type="evidence" value="ECO:0007669"/>
    <property type="project" value="UniProtKB-UniRule"/>
</dbReference>
<comment type="subcellular location">
    <subcellularLocation>
        <location evidence="1 10">Cell membrane</location>
        <topology evidence="1 10">Single-pass membrane protein</topology>
    </subcellularLocation>
</comment>
<dbReference type="HAMAP" id="MF_00236">
    <property type="entry name" value="TatA_E"/>
    <property type="match status" value="1"/>
</dbReference>
<feature type="compositionally biased region" description="Polar residues" evidence="11">
    <location>
        <begin position="46"/>
        <end position="59"/>
    </location>
</feature>
<evidence type="ECO:0000313" key="13">
    <source>
        <dbReference type="Proteomes" id="UP000680067"/>
    </source>
</evidence>
<comment type="similarity">
    <text evidence="10">Belongs to the TatA/E family.</text>
</comment>
<comment type="subunit">
    <text evidence="10">The Tat system comprises two distinct complexes: a TatABC complex, containing multiple copies of TatA, TatB and TatC subunits, and a separate TatA complex, containing only TatA subunits. Substrates initially bind to the TatABC complex, which probably triggers association of the separate TatA complex to form the active translocon.</text>
</comment>
<comment type="caution">
    <text evidence="12">The sequence shown here is derived from an EMBL/GenBank/DDBJ whole genome shotgun (WGS) entry which is preliminary data.</text>
</comment>
<keyword evidence="5 10" id="KW-0812">Transmembrane</keyword>
<feature type="region of interest" description="Disordered" evidence="11">
    <location>
        <begin position="44"/>
        <end position="65"/>
    </location>
</feature>
<evidence type="ECO:0000256" key="7">
    <source>
        <dbReference type="ARBA" id="ARBA00022989"/>
    </source>
</evidence>
<keyword evidence="4" id="KW-0997">Cell inner membrane</keyword>
<proteinExistence type="inferred from homology"/>
<dbReference type="AlphaFoldDB" id="A0A941DTU6"/>
<evidence type="ECO:0000256" key="3">
    <source>
        <dbReference type="ARBA" id="ARBA00022475"/>
    </source>
</evidence>
<evidence type="ECO:0000313" key="12">
    <source>
        <dbReference type="EMBL" id="MBR7783946.1"/>
    </source>
</evidence>
<keyword evidence="8 10" id="KW-0811">Translocation</keyword>
<evidence type="ECO:0000256" key="8">
    <source>
        <dbReference type="ARBA" id="ARBA00023010"/>
    </source>
</evidence>
<keyword evidence="13" id="KW-1185">Reference proteome</keyword>
<protein>
    <recommendedName>
        <fullName evidence="10">Sec-independent protein translocase protein TatA</fullName>
    </recommendedName>
</protein>
<dbReference type="PANTHER" id="PTHR42982:SF1">
    <property type="entry name" value="SEC-INDEPENDENT PROTEIN TRANSLOCASE PROTEIN TATA"/>
    <property type="match status" value="1"/>
</dbReference>
<dbReference type="NCBIfam" id="NF002813">
    <property type="entry name" value="PRK02958.1"/>
    <property type="match status" value="1"/>
</dbReference>
<dbReference type="InterPro" id="IPR006312">
    <property type="entry name" value="TatA/E"/>
</dbReference>
<evidence type="ECO:0000256" key="9">
    <source>
        <dbReference type="ARBA" id="ARBA00023136"/>
    </source>
</evidence>
<dbReference type="Pfam" id="PF02416">
    <property type="entry name" value="TatA_B_E"/>
    <property type="match status" value="1"/>
</dbReference>
<evidence type="ECO:0000256" key="11">
    <source>
        <dbReference type="SAM" id="MobiDB-lite"/>
    </source>
</evidence>
<reference evidence="12" key="1">
    <citation type="submission" date="2021-04" db="EMBL/GenBank/DDBJ databases">
        <title>novel species isolated from subtropical streams in China.</title>
        <authorList>
            <person name="Lu H."/>
        </authorList>
    </citation>
    <scope>NUCLEOTIDE SEQUENCE</scope>
    <source>
        <strain evidence="12">LFS511W</strain>
    </source>
</reference>
<accession>A0A941DTU6</accession>
<keyword evidence="9 10" id="KW-0472">Membrane</keyword>
<dbReference type="NCBIfam" id="TIGR01411">
    <property type="entry name" value="tatAE"/>
    <property type="match status" value="1"/>
</dbReference>
<dbReference type="InterPro" id="IPR003369">
    <property type="entry name" value="TatA/B/E"/>
</dbReference>
<dbReference type="RefSeq" id="WP_212689217.1">
    <property type="nucleotide sequence ID" value="NZ_CAXBSD010000026.1"/>
</dbReference>
<evidence type="ECO:0000256" key="2">
    <source>
        <dbReference type="ARBA" id="ARBA00022448"/>
    </source>
</evidence>
<name>A0A941DTU6_9BURK</name>